<reference evidence="2" key="1">
    <citation type="submission" date="2021-01" db="UniProtKB">
        <authorList>
            <consortium name="EnsemblMetazoa"/>
        </authorList>
    </citation>
    <scope>IDENTIFICATION</scope>
</reference>
<feature type="chain" id="PRO_5029534440" evidence="1">
    <location>
        <begin position="23"/>
        <end position="102"/>
    </location>
</feature>
<sequence>MMKIALFLAVGLVVVFNSPVNAELTEEDGQKILDAIKDEVAKQSLQCAGIKSYCSHDVPSEIPAILCPNLLKAYLCDNVNSAAGINQVLVDIAKRVAENQKN</sequence>
<dbReference type="RefSeq" id="XP_008203717.1">
    <property type="nucleotide sequence ID" value="XM_008205495.3"/>
</dbReference>
<keyword evidence="1" id="KW-0732">Signal</keyword>
<organism evidence="2 3">
    <name type="scientific">Nasonia vitripennis</name>
    <name type="common">Parasitic wasp</name>
    <dbReference type="NCBI Taxonomy" id="7425"/>
    <lineage>
        <taxon>Eukaryota</taxon>
        <taxon>Metazoa</taxon>
        <taxon>Ecdysozoa</taxon>
        <taxon>Arthropoda</taxon>
        <taxon>Hexapoda</taxon>
        <taxon>Insecta</taxon>
        <taxon>Pterygota</taxon>
        <taxon>Neoptera</taxon>
        <taxon>Endopterygota</taxon>
        <taxon>Hymenoptera</taxon>
        <taxon>Apocrita</taxon>
        <taxon>Proctotrupomorpha</taxon>
        <taxon>Chalcidoidea</taxon>
        <taxon>Pteromalidae</taxon>
        <taxon>Pteromalinae</taxon>
        <taxon>Nasonia</taxon>
    </lineage>
</organism>
<protein>
    <submittedName>
        <fullName evidence="2">Uncharacterized protein</fullName>
    </submittedName>
</protein>
<dbReference type="AlphaFoldDB" id="A0A7M7H323"/>
<proteinExistence type="predicted"/>
<name>A0A7M7H323_NASVI</name>
<feature type="signal peptide" evidence="1">
    <location>
        <begin position="1"/>
        <end position="22"/>
    </location>
</feature>
<evidence type="ECO:0000313" key="3">
    <source>
        <dbReference type="Proteomes" id="UP000002358"/>
    </source>
</evidence>
<dbReference type="EnsemblMetazoa" id="XM_008205495">
    <property type="protein sequence ID" value="XP_008203717"/>
    <property type="gene ID" value="hmm716344"/>
</dbReference>
<accession>A0A7M7H323</accession>
<dbReference type="CTD" id="100302052"/>
<dbReference type="Proteomes" id="UP000002358">
    <property type="component" value="Chromosome 3"/>
</dbReference>
<evidence type="ECO:0000256" key="1">
    <source>
        <dbReference type="SAM" id="SignalP"/>
    </source>
</evidence>
<dbReference type="GeneID" id="100302052"/>
<keyword evidence="3" id="KW-1185">Reference proteome</keyword>
<dbReference type="InParanoid" id="A0A7M7H323"/>
<evidence type="ECO:0000313" key="2">
    <source>
        <dbReference type="EnsemblMetazoa" id="XP_008203717"/>
    </source>
</evidence>